<feature type="region of interest" description="Disordered" evidence="2">
    <location>
        <begin position="1"/>
        <end position="74"/>
    </location>
</feature>
<keyword evidence="5" id="KW-1185">Reference proteome</keyword>
<feature type="compositionally biased region" description="Low complexity" evidence="2">
    <location>
        <begin position="50"/>
        <end position="68"/>
    </location>
</feature>
<feature type="compositionally biased region" description="Polar residues" evidence="2">
    <location>
        <begin position="33"/>
        <end position="49"/>
    </location>
</feature>
<feature type="compositionally biased region" description="Polar residues" evidence="2">
    <location>
        <begin position="676"/>
        <end position="688"/>
    </location>
</feature>
<dbReference type="GO" id="GO:0008270">
    <property type="term" value="F:zinc ion binding"/>
    <property type="evidence" value="ECO:0007669"/>
    <property type="project" value="UniProtKB-KW"/>
</dbReference>
<evidence type="ECO:0000256" key="1">
    <source>
        <dbReference type="PROSITE-ProRule" id="PRU00042"/>
    </source>
</evidence>
<dbReference type="Gene3D" id="3.30.160.60">
    <property type="entry name" value="Classic Zinc Finger"/>
    <property type="match status" value="1"/>
</dbReference>
<dbReference type="PROSITE" id="PS00028">
    <property type="entry name" value="ZINC_FINGER_C2H2_1"/>
    <property type="match status" value="2"/>
</dbReference>
<dbReference type="InterPro" id="IPR013087">
    <property type="entry name" value="Znf_C2H2_type"/>
</dbReference>
<accession>A0A6A7B1S5</accession>
<keyword evidence="1" id="KW-0862">Zinc</keyword>
<dbReference type="EMBL" id="MU006311">
    <property type="protein sequence ID" value="KAF2849476.1"/>
    <property type="molecule type" value="Genomic_DNA"/>
</dbReference>
<feature type="region of interest" description="Disordered" evidence="2">
    <location>
        <begin position="629"/>
        <end position="688"/>
    </location>
</feature>
<dbReference type="Proteomes" id="UP000799423">
    <property type="component" value="Unassembled WGS sequence"/>
</dbReference>
<sequence>MHTTDRLDSRSISGVMSSPTNHYQHYDGRIDSDTSLPLSPRSQFSRTCTLGSLESTTSDSSRSGPWSPFDRLDSSKSDITTDTVTCAHCGTQFRGRFRQGNLARHVKHSHGATRPRYHCLAHGCDKTFNRTDARLKHTRKQHPEPHLPYIKHQQEVNNVGIAAVGSHFDEPEPHCSSIKNIHAADEGLLSIRLNAHSSTEVMSALHIMRMILTTLQNELGDDFPEYITRYLTSWSGKIEQMRLNRSHNYNAYRTVLAEIEDVFTAVTLERDTQDYRTHASQQIRTRRKSNMATGEGASRRPSKGQISKGKPLATRDKNSGRTSVAVTDIAKNAKPFCIGCPCHQRWLLRLGTHFNDIKPCNGCSVTYMSEIRTHLKPERVRRNHPLIAYYNHCPTCKRDFIDKEDFDNHRNGCVHRTMTQGDIFAQWIPLCLELFPTDELLPSPYVGDNTPLDHAIVDRYRLAPSSQASLPSFLDRPFQILADVPISPHPSHVPSHQQQYSAARDDLLDDLLRLVVAGNYAQPVLPFTDFAATPSNVHLQPVSDYGYTRWQEYLNRSPYFVTGDIHSSEHFDPNSEWGTGDTLPSAPGVRIDQPQYVDQDLYQGHDLAIAAQPSYPLMISDNATYYEDPQPGGAQYFGAPQPPSLDTPTRPYHDESSYLTPANLQPSPSLHDHSAGATTMSTQTSSQGWDLASSPYMQSTLTSPTSNLATYDHALLSPFSMQRSTSLRSADIPDAPRLHRARPSFRSLRGEPTINPYVNRSGNTADSFFQQMFVDPIVVPDTDDQNEVNFRTPFWNP</sequence>
<evidence type="ECO:0000313" key="5">
    <source>
        <dbReference type="Proteomes" id="UP000799423"/>
    </source>
</evidence>
<feature type="compositionally biased region" description="Polar residues" evidence="2">
    <location>
        <begin position="657"/>
        <end position="668"/>
    </location>
</feature>
<feature type="domain" description="C2H2-type" evidence="3">
    <location>
        <begin position="117"/>
        <end position="142"/>
    </location>
</feature>
<evidence type="ECO:0000256" key="2">
    <source>
        <dbReference type="SAM" id="MobiDB-lite"/>
    </source>
</evidence>
<evidence type="ECO:0000313" key="4">
    <source>
        <dbReference type="EMBL" id="KAF2849476.1"/>
    </source>
</evidence>
<dbReference type="PROSITE" id="PS50157">
    <property type="entry name" value="ZINC_FINGER_C2H2_2"/>
    <property type="match status" value="1"/>
</dbReference>
<evidence type="ECO:0000259" key="3">
    <source>
        <dbReference type="PROSITE" id="PS50157"/>
    </source>
</evidence>
<dbReference type="SMART" id="SM00355">
    <property type="entry name" value="ZnF_C2H2"/>
    <property type="match status" value="3"/>
</dbReference>
<dbReference type="OrthoDB" id="3940153at2759"/>
<feature type="compositionally biased region" description="Polar residues" evidence="2">
    <location>
        <begin position="10"/>
        <end position="23"/>
    </location>
</feature>
<gene>
    <name evidence="4" type="ORF">T440DRAFT_127639</name>
</gene>
<reference evidence="4" key="1">
    <citation type="submission" date="2020-01" db="EMBL/GenBank/DDBJ databases">
        <authorList>
            <consortium name="DOE Joint Genome Institute"/>
            <person name="Haridas S."/>
            <person name="Albert R."/>
            <person name="Binder M."/>
            <person name="Bloem J."/>
            <person name="Labutti K."/>
            <person name="Salamov A."/>
            <person name="Andreopoulos B."/>
            <person name="Baker S.E."/>
            <person name="Barry K."/>
            <person name="Bills G."/>
            <person name="Bluhm B.H."/>
            <person name="Cannon C."/>
            <person name="Castanera R."/>
            <person name="Culley D.E."/>
            <person name="Daum C."/>
            <person name="Ezra D."/>
            <person name="Gonzalez J.B."/>
            <person name="Henrissat B."/>
            <person name="Kuo A."/>
            <person name="Liang C."/>
            <person name="Lipzen A."/>
            <person name="Lutzoni F."/>
            <person name="Magnuson J."/>
            <person name="Mondo S."/>
            <person name="Nolan M."/>
            <person name="Ohm R."/>
            <person name="Pangilinan J."/>
            <person name="Park H.-J."/>
            <person name="Ramirez L."/>
            <person name="Alfaro M."/>
            <person name="Sun H."/>
            <person name="Tritt A."/>
            <person name="Yoshinaga Y."/>
            <person name="Zwiers L.-H."/>
            <person name="Turgeon B.G."/>
            <person name="Goodwin S.B."/>
            <person name="Spatafora J.W."/>
            <person name="Crous P.W."/>
            <person name="Grigoriev I.V."/>
        </authorList>
    </citation>
    <scope>NUCLEOTIDE SEQUENCE</scope>
    <source>
        <strain evidence="4">IPT5</strain>
    </source>
</reference>
<organism evidence="4 5">
    <name type="scientific">Plenodomus tracheiphilus IPT5</name>
    <dbReference type="NCBI Taxonomy" id="1408161"/>
    <lineage>
        <taxon>Eukaryota</taxon>
        <taxon>Fungi</taxon>
        <taxon>Dikarya</taxon>
        <taxon>Ascomycota</taxon>
        <taxon>Pezizomycotina</taxon>
        <taxon>Dothideomycetes</taxon>
        <taxon>Pleosporomycetidae</taxon>
        <taxon>Pleosporales</taxon>
        <taxon>Pleosporineae</taxon>
        <taxon>Leptosphaeriaceae</taxon>
        <taxon>Plenodomus</taxon>
    </lineage>
</organism>
<keyword evidence="1" id="KW-0479">Metal-binding</keyword>
<dbReference type="AlphaFoldDB" id="A0A6A7B1S5"/>
<protein>
    <recommendedName>
        <fullName evidence="3">C2H2-type domain-containing protein</fullName>
    </recommendedName>
</protein>
<keyword evidence="1" id="KW-0863">Zinc-finger</keyword>
<feature type="region of interest" description="Disordered" evidence="2">
    <location>
        <begin position="274"/>
        <end position="322"/>
    </location>
</feature>
<name>A0A6A7B1S5_9PLEO</name>
<proteinExistence type="predicted"/>